<evidence type="ECO:0000256" key="4">
    <source>
        <dbReference type="ARBA" id="ARBA00022840"/>
    </source>
</evidence>
<dbReference type="InterPro" id="IPR027417">
    <property type="entry name" value="P-loop_NTPase"/>
</dbReference>
<sequence>MASEDVMIKIESVNKSFGNIKALDNLNLDIYRGELLGIIGPNGAGKTTTIRLTCCVLKPDSGDIVVDGSSIHDDPITIKSKIGYLPEEPNLYERFKARDLLRYFAELYGVPKNQIEPRIEELLELVGMTHRSEDRINTFSKGLRQRISVARALIHDPEIIIFDEPTMGLDPATAASIRNFIRQLKGKKTIILCTHYMEEADLLCDRVAILNKGRVGDVGTPDYLKSKIHGDVILTVKTDSKREPTTIKDQITQFESVGTVKFADGIFSITLKHRNEIAAIVDVFGSHVVSVNTQEPTLNDVFIHSVK</sequence>
<dbReference type="SMART" id="SM00382">
    <property type="entry name" value="AAA"/>
    <property type="match status" value="1"/>
</dbReference>
<evidence type="ECO:0000256" key="2">
    <source>
        <dbReference type="ARBA" id="ARBA00022448"/>
    </source>
</evidence>
<dbReference type="InterPro" id="IPR003593">
    <property type="entry name" value="AAA+_ATPase"/>
</dbReference>
<proteinExistence type="inferred from homology"/>
<dbReference type="PANTHER" id="PTHR42711">
    <property type="entry name" value="ABC TRANSPORTER ATP-BINDING PROTEIN"/>
    <property type="match status" value="1"/>
</dbReference>
<keyword evidence="4" id="KW-0067">ATP-binding</keyword>
<dbReference type="Proteomes" id="UP000007490">
    <property type="component" value="Chromosome"/>
</dbReference>
<reference evidence="6 7" key="2">
    <citation type="journal article" date="2014" name="Int. J. Syst. Evol. Microbiol.">
        <title>Methanobacterium paludis sp. nov. and a novel strain of Methanobacterium lacus isolated from northern peatlands.</title>
        <authorList>
            <person name="Cadillo-Quiroz H."/>
            <person name="Brauer S.L."/>
            <person name="Goodson N."/>
            <person name="Yavitt J.B."/>
            <person name="Zinder S.H."/>
        </authorList>
    </citation>
    <scope>NUCLEOTIDE SEQUENCE [LARGE SCALE GENOMIC DNA]</scope>
    <source>
        <strain evidence="6 7">AL-21</strain>
    </source>
</reference>
<dbReference type="AlphaFoldDB" id="F0T7H2"/>
<name>F0T7H2_METLA</name>
<dbReference type="EMBL" id="CP002551">
    <property type="protein sequence ID" value="ADZ08401.1"/>
    <property type="molecule type" value="Genomic_DNA"/>
</dbReference>
<dbReference type="InterPro" id="IPR025302">
    <property type="entry name" value="DrrA1/2-like_C"/>
</dbReference>
<dbReference type="Pfam" id="PF00005">
    <property type="entry name" value="ABC_tran"/>
    <property type="match status" value="1"/>
</dbReference>
<dbReference type="PANTHER" id="PTHR42711:SF5">
    <property type="entry name" value="ABC TRANSPORTER ATP-BINDING PROTEIN NATA"/>
    <property type="match status" value="1"/>
</dbReference>
<keyword evidence="2" id="KW-0813">Transport</keyword>
<dbReference type="GeneID" id="10276575"/>
<dbReference type="PROSITE" id="PS50893">
    <property type="entry name" value="ABC_TRANSPORTER_2"/>
    <property type="match status" value="1"/>
</dbReference>
<evidence type="ECO:0000256" key="3">
    <source>
        <dbReference type="ARBA" id="ARBA00022741"/>
    </source>
</evidence>
<dbReference type="InterPro" id="IPR050763">
    <property type="entry name" value="ABC_transporter_ATP-binding"/>
</dbReference>
<dbReference type="eggNOG" id="arCOG00194">
    <property type="taxonomic scope" value="Archaea"/>
</dbReference>
<dbReference type="RefSeq" id="WP_013643752.1">
    <property type="nucleotide sequence ID" value="NC_015216.1"/>
</dbReference>
<dbReference type="SUPFAM" id="SSF52540">
    <property type="entry name" value="P-loop containing nucleoside triphosphate hydrolases"/>
    <property type="match status" value="1"/>
</dbReference>
<dbReference type="HOGENOM" id="CLU_000604_1_2_2"/>
<accession>F0T7H2</accession>
<keyword evidence="6" id="KW-0378">Hydrolase</keyword>
<dbReference type="EC" id="3.6.3.30" evidence="6"/>
<feature type="domain" description="ABC transporter" evidence="5">
    <location>
        <begin position="8"/>
        <end position="237"/>
    </location>
</feature>
<dbReference type="GO" id="GO:0016887">
    <property type="term" value="F:ATP hydrolysis activity"/>
    <property type="evidence" value="ECO:0007669"/>
    <property type="project" value="InterPro"/>
</dbReference>
<evidence type="ECO:0000313" key="6">
    <source>
        <dbReference type="EMBL" id="ADZ08401.1"/>
    </source>
</evidence>
<dbReference type="InterPro" id="IPR003439">
    <property type="entry name" value="ABC_transporter-like_ATP-bd"/>
</dbReference>
<evidence type="ECO:0000259" key="5">
    <source>
        <dbReference type="PROSITE" id="PS50893"/>
    </source>
</evidence>
<evidence type="ECO:0000313" key="7">
    <source>
        <dbReference type="Proteomes" id="UP000007490"/>
    </source>
</evidence>
<dbReference type="Pfam" id="PF13732">
    <property type="entry name" value="DrrA1-3_C"/>
    <property type="match status" value="1"/>
</dbReference>
<keyword evidence="3" id="KW-0547">Nucleotide-binding</keyword>
<gene>
    <name evidence="6" type="ordered locus">Metbo_0149</name>
</gene>
<organism evidence="6 7">
    <name type="scientific">Methanobacterium lacus (strain AL-21)</name>
    <dbReference type="NCBI Taxonomy" id="877455"/>
    <lineage>
        <taxon>Archaea</taxon>
        <taxon>Methanobacteriati</taxon>
        <taxon>Methanobacteriota</taxon>
        <taxon>Methanomada group</taxon>
        <taxon>Methanobacteria</taxon>
        <taxon>Methanobacteriales</taxon>
        <taxon>Methanobacteriaceae</taxon>
        <taxon>Methanobacterium</taxon>
    </lineage>
</organism>
<dbReference type="Gene3D" id="3.40.50.300">
    <property type="entry name" value="P-loop containing nucleotide triphosphate hydrolases"/>
    <property type="match status" value="1"/>
</dbReference>
<dbReference type="KEGG" id="mel:Metbo_0149"/>
<keyword evidence="7" id="KW-1185">Reference proteome</keyword>
<dbReference type="GO" id="GO:0005524">
    <property type="term" value="F:ATP binding"/>
    <property type="evidence" value="ECO:0007669"/>
    <property type="project" value="UniProtKB-KW"/>
</dbReference>
<evidence type="ECO:0000256" key="1">
    <source>
        <dbReference type="ARBA" id="ARBA00005417"/>
    </source>
</evidence>
<comment type="similarity">
    <text evidence="1">Belongs to the ABC transporter superfamily.</text>
</comment>
<dbReference type="STRING" id="877455.Metbo_0149"/>
<protein>
    <submittedName>
        <fullName evidence="6">Fe(3+)-transporting ATPase</fullName>
        <ecNumber evidence="6">3.6.3.30</ecNumber>
    </submittedName>
</protein>
<reference evidence="7" key="1">
    <citation type="submission" date="2011-02" db="EMBL/GenBank/DDBJ databases">
        <title>Complete sequence of Methanobacterium sp. AL-21.</title>
        <authorList>
            <consortium name="US DOE Joint Genome Institute"/>
            <person name="Lucas S."/>
            <person name="Copeland A."/>
            <person name="Lapidus A."/>
            <person name="Cheng J.-F."/>
            <person name="Goodwin L."/>
            <person name="Pitluck S."/>
            <person name="Chertkov O."/>
            <person name="Detter J.C."/>
            <person name="Han C."/>
            <person name="Tapia R."/>
            <person name="Land M."/>
            <person name="Hauser L."/>
            <person name="Kyrpides N."/>
            <person name="Ivanova N."/>
            <person name="Mikhailova N."/>
            <person name="Pagani I."/>
            <person name="Cadillo-Quiroz H."/>
            <person name="Imachi H."/>
            <person name="Zinder S."/>
            <person name="Liu W."/>
            <person name="Woyke T."/>
        </authorList>
    </citation>
    <scope>NUCLEOTIDE SEQUENCE [LARGE SCALE GENOMIC DNA]</scope>
    <source>
        <strain evidence="7">AL-21</strain>
    </source>
</reference>